<comment type="caution">
    <text evidence="1">The sequence shown here is derived from an EMBL/GenBank/DDBJ whole genome shotgun (WGS) entry which is preliminary data.</text>
</comment>
<dbReference type="Proteomes" id="UP001501436">
    <property type="component" value="Unassembled WGS sequence"/>
</dbReference>
<evidence type="ECO:0000313" key="2">
    <source>
        <dbReference type="Proteomes" id="UP001501436"/>
    </source>
</evidence>
<evidence type="ECO:0000313" key="1">
    <source>
        <dbReference type="EMBL" id="GAA4906143.1"/>
    </source>
</evidence>
<accession>A0ABP9FNA8</accession>
<sequence>MNAKQVTTRKIQLIINSEDPQEVQRIFTTLYQWQYACFRAANYIFTHYYMQERLKDFFYLSEGIKLKLDNVLKDENGMLNTSRQNTVYKVLSQHFKGTLPLRVLTTLNTQLYKYFTAEKDYYIKGERPVRNYQRNIPIPFSAGDLVKLHLTEDGKNYSFSLFKQPFRTYLGNGHDKFELLQQVLNGQVKLCASALQLYKKKIYLLLTTDQAISPVQTIDPDVVAEASLGIDHPLVLTIQRERFIIGNREEFLYQRLAIQAAMNRVQQTTGTARGGHGRARKMKALDRFSKAEYDYVQQKLHVYSRRLIDHCVDNGAGTLLLTHQQDKEAAAKEDAFLLRNWSYHSFKEKIMYKAAKAGILVISE</sequence>
<dbReference type="RefSeq" id="WP_345329425.1">
    <property type="nucleotide sequence ID" value="NZ_BAABJI010000001.1"/>
</dbReference>
<reference evidence="2" key="1">
    <citation type="journal article" date="2019" name="Int. J. Syst. Evol. Microbiol.">
        <title>The Global Catalogue of Microorganisms (GCM) 10K type strain sequencing project: providing services to taxonomists for standard genome sequencing and annotation.</title>
        <authorList>
            <consortium name="The Broad Institute Genomics Platform"/>
            <consortium name="The Broad Institute Genome Sequencing Center for Infectious Disease"/>
            <person name="Wu L."/>
            <person name="Ma J."/>
        </authorList>
    </citation>
    <scope>NUCLEOTIDE SEQUENCE [LARGE SCALE GENOMIC DNA]</scope>
    <source>
        <strain evidence="2">JCM 18283</strain>
    </source>
</reference>
<name>A0ABP9FNA8_9SPHI</name>
<organism evidence="1 2">
    <name type="scientific">Mucilaginibacter defluvii</name>
    <dbReference type="NCBI Taxonomy" id="1196019"/>
    <lineage>
        <taxon>Bacteria</taxon>
        <taxon>Pseudomonadati</taxon>
        <taxon>Bacteroidota</taxon>
        <taxon>Sphingobacteriia</taxon>
        <taxon>Sphingobacteriales</taxon>
        <taxon>Sphingobacteriaceae</taxon>
        <taxon>Mucilaginibacter</taxon>
    </lineage>
</organism>
<evidence type="ECO:0008006" key="3">
    <source>
        <dbReference type="Google" id="ProtNLM"/>
    </source>
</evidence>
<dbReference type="EMBL" id="BAABJI010000001">
    <property type="protein sequence ID" value="GAA4906143.1"/>
    <property type="molecule type" value="Genomic_DNA"/>
</dbReference>
<proteinExistence type="predicted"/>
<protein>
    <recommendedName>
        <fullName evidence="3">Transposase</fullName>
    </recommendedName>
</protein>
<gene>
    <name evidence="1" type="ORF">GCM10023313_06050</name>
</gene>
<keyword evidence="2" id="KW-1185">Reference proteome</keyword>